<name>A0AAV7VBW4_PLEWA</name>
<dbReference type="EMBL" id="JANPWB010000003">
    <property type="protein sequence ID" value="KAJ1198252.1"/>
    <property type="molecule type" value="Genomic_DNA"/>
</dbReference>
<accession>A0AAV7VBW4</accession>
<organism evidence="2 3">
    <name type="scientific">Pleurodeles waltl</name>
    <name type="common">Iberian ribbed newt</name>
    <dbReference type="NCBI Taxonomy" id="8319"/>
    <lineage>
        <taxon>Eukaryota</taxon>
        <taxon>Metazoa</taxon>
        <taxon>Chordata</taxon>
        <taxon>Craniata</taxon>
        <taxon>Vertebrata</taxon>
        <taxon>Euteleostomi</taxon>
        <taxon>Amphibia</taxon>
        <taxon>Batrachia</taxon>
        <taxon>Caudata</taxon>
        <taxon>Salamandroidea</taxon>
        <taxon>Salamandridae</taxon>
        <taxon>Pleurodelinae</taxon>
        <taxon>Pleurodeles</taxon>
    </lineage>
</organism>
<evidence type="ECO:0000313" key="2">
    <source>
        <dbReference type="EMBL" id="KAJ1198252.1"/>
    </source>
</evidence>
<comment type="caution">
    <text evidence="2">The sequence shown here is derived from an EMBL/GenBank/DDBJ whole genome shotgun (WGS) entry which is preliminary data.</text>
</comment>
<keyword evidence="3" id="KW-1185">Reference proteome</keyword>
<evidence type="ECO:0000313" key="3">
    <source>
        <dbReference type="Proteomes" id="UP001066276"/>
    </source>
</evidence>
<evidence type="ECO:0000256" key="1">
    <source>
        <dbReference type="SAM" id="MobiDB-lite"/>
    </source>
</evidence>
<dbReference type="Proteomes" id="UP001066276">
    <property type="component" value="Chromosome 2_1"/>
</dbReference>
<sequence length="154" mass="16534">MREEKAAVLLDILVVHSRPFCRIGLHCRSYTGSLEGSCTDSQRVDLRQLSWLLGSQQYGKLRTGRQEQEKVMALKTSCGNRLKPGVGERRLPQSLPLGAASNIGNARKKMALNTQGALDSKQSAPTVDGGSGTGAKSVGYHGGGPIIPEMFKNP</sequence>
<proteinExistence type="predicted"/>
<dbReference type="AlphaFoldDB" id="A0AAV7VBW4"/>
<protein>
    <submittedName>
        <fullName evidence="2">Uncharacterized protein</fullName>
    </submittedName>
</protein>
<reference evidence="2" key="1">
    <citation type="journal article" date="2022" name="bioRxiv">
        <title>Sequencing and chromosome-scale assembly of the giantPleurodeles waltlgenome.</title>
        <authorList>
            <person name="Brown T."/>
            <person name="Elewa A."/>
            <person name="Iarovenko S."/>
            <person name="Subramanian E."/>
            <person name="Araus A.J."/>
            <person name="Petzold A."/>
            <person name="Susuki M."/>
            <person name="Suzuki K.-i.T."/>
            <person name="Hayashi T."/>
            <person name="Toyoda A."/>
            <person name="Oliveira C."/>
            <person name="Osipova E."/>
            <person name="Leigh N.D."/>
            <person name="Simon A."/>
            <person name="Yun M.H."/>
        </authorList>
    </citation>
    <scope>NUCLEOTIDE SEQUENCE</scope>
    <source>
        <strain evidence="2">20211129_DDA</strain>
        <tissue evidence="2">Liver</tissue>
    </source>
</reference>
<feature type="region of interest" description="Disordered" evidence="1">
    <location>
        <begin position="115"/>
        <end position="141"/>
    </location>
</feature>
<feature type="compositionally biased region" description="Polar residues" evidence="1">
    <location>
        <begin position="115"/>
        <end position="125"/>
    </location>
</feature>
<gene>
    <name evidence="2" type="ORF">NDU88_002095</name>
</gene>